<reference evidence="12 13" key="1">
    <citation type="submission" date="2018-06" db="EMBL/GenBank/DDBJ databases">
        <title>Comparative genomics of Bradyrhizobium nodulating Arachidis hypogaea.</title>
        <authorList>
            <person name="Li Y."/>
        </authorList>
    </citation>
    <scope>NUCLEOTIDE SEQUENCE [LARGE SCALE GENOMIC DNA]</scope>
    <source>
        <strain evidence="12 13">CCBAU 051107</strain>
    </source>
</reference>
<keyword evidence="8" id="KW-0472">Membrane</keyword>
<proteinExistence type="inferred from homology"/>
<dbReference type="Proteomes" id="UP000594015">
    <property type="component" value="Chromosome"/>
</dbReference>
<keyword evidence="3 5" id="KW-0807">Transducer</keyword>
<feature type="domain" description="Methyl-accepting transducer" evidence="9">
    <location>
        <begin position="415"/>
        <end position="651"/>
    </location>
</feature>
<evidence type="ECO:0000256" key="2">
    <source>
        <dbReference type="ARBA" id="ARBA00022519"/>
    </source>
</evidence>
<feature type="coiled-coil region" evidence="6">
    <location>
        <begin position="370"/>
        <end position="404"/>
    </location>
</feature>
<dbReference type="GO" id="GO:0007165">
    <property type="term" value="P:signal transduction"/>
    <property type="evidence" value="ECO:0007669"/>
    <property type="project" value="UniProtKB-KW"/>
</dbReference>
<feature type="transmembrane region" description="Helical" evidence="8">
    <location>
        <begin position="12"/>
        <end position="34"/>
    </location>
</feature>
<evidence type="ECO:0000259" key="10">
    <source>
        <dbReference type="PROSITE" id="PS50192"/>
    </source>
</evidence>
<dbReference type="AlphaFoldDB" id="A0AAE7TGD4"/>
<dbReference type="Gene3D" id="6.10.340.10">
    <property type="match status" value="1"/>
</dbReference>
<dbReference type="SUPFAM" id="SSF58104">
    <property type="entry name" value="Methyl-accepting chemotaxis protein (MCP) signaling domain"/>
    <property type="match status" value="1"/>
</dbReference>
<dbReference type="InterPro" id="IPR004089">
    <property type="entry name" value="MCPsignal_dom"/>
</dbReference>
<dbReference type="Pfam" id="PF00672">
    <property type="entry name" value="HAMP"/>
    <property type="match status" value="1"/>
</dbReference>
<comment type="similarity">
    <text evidence="4">Belongs to the methyl-accepting chemotaxis (MCP) protein family.</text>
</comment>
<keyword evidence="6" id="KW-0175">Coiled coil</keyword>
<protein>
    <submittedName>
        <fullName evidence="12">Methyl-accepting chemotaxis protein</fullName>
    </submittedName>
</protein>
<evidence type="ECO:0000259" key="9">
    <source>
        <dbReference type="PROSITE" id="PS50111"/>
    </source>
</evidence>
<sequence length="671" mass="71182">MGMPKFRLRIRGRLYAGFMALVAVGLVMAVVAVWNLRSVQEQVAKASAFSDSTARVLEISTHLQAIQRANLRYIYDANESAMREAAERETAATELLQVGAKGTASEERRKLYNDLIADIARMRSLRDNLGDAVNEARTGKATLLPSGDELTVKMGKLVDVARAAVDEDTAALVADLESRLLVVQIANWRFLALRDTKGPANFRTNVDRAMQRLSALEKSPQASELRTTLAPVKTSLGIYKSAFETTSAAMLQADEIYHKNLAPLIVDSIAKLKVAEAALKKDYKESRSQAEAVIDGTTTVQEIAGGIAVLFGLIVAFLTARSLVGPLTSMTRAMGLLAGGNLEIEIPGRGKADEIGDMAKAIQVFKDNMVETERLRAEQVEVEARQAESRKKDMVRLADQFEQAVGEIVDTVSSASSELEASAGTLTATASRAQDRSTEVASASQEATANVQAVASATEELSSSVSEIARQVQESARIATEAVGQASRTNARVGELSKAAARIGDVVELITTIAGQTNLLALNATIEAARAGDAGRGFAVVASEVKALAQQTAKATDEIAQQVSGIQAATEESVGSIREISGTIERLSEISSTVAAAVEQQGAATREISRNVQQAAHGTQRVSTNIGDVQRGASETGSASSQVLSAARSLSADSNRLKQEVAKFLNSVHAA</sequence>
<keyword evidence="2" id="KW-0997">Cell inner membrane</keyword>
<feature type="domain" description="T-SNARE coiled-coil homology" evidence="10">
    <location>
        <begin position="567"/>
        <end position="629"/>
    </location>
</feature>
<dbReference type="KEGG" id="barh:WN72_12760"/>
<dbReference type="Gene3D" id="1.10.287.950">
    <property type="entry name" value="Methyl-accepting chemotaxis protein"/>
    <property type="match status" value="1"/>
</dbReference>
<dbReference type="SMART" id="SM00304">
    <property type="entry name" value="HAMP"/>
    <property type="match status" value="1"/>
</dbReference>
<feature type="domain" description="HAMP" evidence="11">
    <location>
        <begin position="321"/>
        <end position="374"/>
    </location>
</feature>
<evidence type="ECO:0000256" key="6">
    <source>
        <dbReference type="SAM" id="Coils"/>
    </source>
</evidence>
<name>A0AAE7TGD4_9BRAD</name>
<keyword evidence="2" id="KW-1003">Cell membrane</keyword>
<dbReference type="PANTHER" id="PTHR32089">
    <property type="entry name" value="METHYL-ACCEPTING CHEMOTAXIS PROTEIN MCPB"/>
    <property type="match status" value="1"/>
</dbReference>
<dbReference type="PROSITE" id="PS50192">
    <property type="entry name" value="T_SNARE"/>
    <property type="match status" value="1"/>
</dbReference>
<accession>A0AAE7TGD4</accession>
<evidence type="ECO:0000256" key="5">
    <source>
        <dbReference type="PROSITE-ProRule" id="PRU00284"/>
    </source>
</evidence>
<dbReference type="InterPro" id="IPR000727">
    <property type="entry name" value="T_SNARE_dom"/>
</dbReference>
<dbReference type="CDD" id="cd06225">
    <property type="entry name" value="HAMP"/>
    <property type="match status" value="1"/>
</dbReference>
<evidence type="ECO:0000256" key="3">
    <source>
        <dbReference type="ARBA" id="ARBA00023224"/>
    </source>
</evidence>
<evidence type="ECO:0000256" key="7">
    <source>
        <dbReference type="SAM" id="MobiDB-lite"/>
    </source>
</evidence>
<evidence type="ECO:0000313" key="13">
    <source>
        <dbReference type="Proteomes" id="UP000594015"/>
    </source>
</evidence>
<evidence type="ECO:0000313" key="12">
    <source>
        <dbReference type="EMBL" id="QOZ67089.1"/>
    </source>
</evidence>
<dbReference type="PANTHER" id="PTHR32089:SF112">
    <property type="entry name" value="LYSOZYME-LIKE PROTEIN-RELATED"/>
    <property type="match status" value="1"/>
</dbReference>
<evidence type="ECO:0000256" key="4">
    <source>
        <dbReference type="ARBA" id="ARBA00029447"/>
    </source>
</evidence>
<organism evidence="12 13">
    <name type="scientific">Bradyrhizobium arachidis</name>
    <dbReference type="NCBI Taxonomy" id="858423"/>
    <lineage>
        <taxon>Bacteria</taxon>
        <taxon>Pseudomonadati</taxon>
        <taxon>Pseudomonadota</taxon>
        <taxon>Alphaproteobacteria</taxon>
        <taxon>Hyphomicrobiales</taxon>
        <taxon>Nitrobacteraceae</taxon>
        <taxon>Bradyrhizobium</taxon>
    </lineage>
</organism>
<dbReference type="EMBL" id="CP030050">
    <property type="protein sequence ID" value="QOZ67089.1"/>
    <property type="molecule type" value="Genomic_DNA"/>
</dbReference>
<keyword evidence="8" id="KW-1133">Transmembrane helix</keyword>
<dbReference type="InterPro" id="IPR032255">
    <property type="entry name" value="HBM"/>
</dbReference>
<dbReference type="PROSITE" id="PS50111">
    <property type="entry name" value="CHEMOTAXIS_TRANSDUC_2"/>
    <property type="match status" value="1"/>
</dbReference>
<keyword evidence="8" id="KW-0812">Transmembrane</keyword>
<dbReference type="InterPro" id="IPR003660">
    <property type="entry name" value="HAMP_dom"/>
</dbReference>
<dbReference type="Pfam" id="PF00015">
    <property type="entry name" value="MCPsignal"/>
    <property type="match status" value="1"/>
</dbReference>
<dbReference type="SMART" id="SM00283">
    <property type="entry name" value="MA"/>
    <property type="match status" value="1"/>
</dbReference>
<dbReference type="SMART" id="SM01358">
    <property type="entry name" value="HBM"/>
    <property type="match status" value="1"/>
</dbReference>
<evidence type="ECO:0000256" key="1">
    <source>
        <dbReference type="ARBA" id="ARBA00004429"/>
    </source>
</evidence>
<dbReference type="PROSITE" id="PS50885">
    <property type="entry name" value="HAMP"/>
    <property type="match status" value="1"/>
</dbReference>
<evidence type="ECO:0000256" key="8">
    <source>
        <dbReference type="SAM" id="Phobius"/>
    </source>
</evidence>
<feature type="region of interest" description="Disordered" evidence="7">
    <location>
        <begin position="615"/>
        <end position="641"/>
    </location>
</feature>
<evidence type="ECO:0000259" key="11">
    <source>
        <dbReference type="PROSITE" id="PS50885"/>
    </source>
</evidence>
<gene>
    <name evidence="12" type="ORF">WN72_12760</name>
</gene>
<dbReference type="GO" id="GO:0005886">
    <property type="term" value="C:plasma membrane"/>
    <property type="evidence" value="ECO:0007669"/>
    <property type="project" value="UniProtKB-SubCell"/>
</dbReference>
<comment type="subcellular location">
    <subcellularLocation>
        <location evidence="1">Cell inner membrane</location>
        <topology evidence="1">Multi-pass membrane protein</topology>
    </subcellularLocation>
</comment>